<proteinExistence type="inferred from homology"/>
<dbReference type="GO" id="GO:0005737">
    <property type="term" value="C:cytoplasm"/>
    <property type="evidence" value="ECO:0007669"/>
    <property type="project" value="UniProtKB-SubCell"/>
</dbReference>
<evidence type="ECO:0000256" key="6">
    <source>
        <dbReference type="ARBA" id="ARBA00022490"/>
    </source>
</evidence>
<dbReference type="GO" id="GO:0004535">
    <property type="term" value="F:poly(A)-specific ribonuclease activity"/>
    <property type="evidence" value="ECO:0007669"/>
    <property type="project" value="UniProtKB-EC"/>
</dbReference>
<evidence type="ECO:0000256" key="1">
    <source>
        <dbReference type="ARBA" id="ARBA00001663"/>
    </source>
</evidence>
<evidence type="ECO:0000256" key="8">
    <source>
        <dbReference type="ARBA" id="ARBA00022723"/>
    </source>
</evidence>
<dbReference type="OrthoDB" id="1164111at2759"/>
<evidence type="ECO:0000256" key="14">
    <source>
        <dbReference type="ARBA" id="ARBA00023242"/>
    </source>
</evidence>
<dbReference type="InterPro" id="IPR006941">
    <property type="entry name" value="RNase_CAF1"/>
</dbReference>
<dbReference type="InterPro" id="IPR036397">
    <property type="entry name" value="RNaseH_sf"/>
</dbReference>
<dbReference type="Proteomes" id="UP000234275">
    <property type="component" value="Unassembled WGS sequence"/>
</dbReference>
<evidence type="ECO:0000256" key="4">
    <source>
        <dbReference type="ARBA" id="ARBA00008372"/>
    </source>
</evidence>
<sequence length="491" mass="52760">MPPPVGRYGPTGLSAPYTHLQQAHLQQQQPQHHPAHAQSANTALPPPSLGGHPGFAAGNPNTNINPFTLSGTGIASGMSVGGFGADGGGTGLASHAAQMGFARGAQMQQQQLHQAHDGRLALETKGGGVKTRIRDVWKHNLAQEMAILRQLVEKYPYISMDTEFPGIVARPIGAFTNKADYHYQTLRCNVDLLKMIQLGITLFSPEGEVPPPNATDANGQPMGNSLVPAPCTWQFNFRFSLEEDMYAQESTAMLAKAGIDFAMHDKNGIDPHDFGALLISSGLVLLDEVHWVSFHSGYDFGYLMKIMLCASLPENEEEFHKLLNTFFPSLYDIKYLMKHAGRNQAVNDSPLTAAAVQILANLGQKSGLQDIADELGVKRVGIAHQAGSDSLVTGEIYWKMRQLVFNGTIDESKYSGQIWGLNGQMPLMQYSMQPHQTPNLNGATIYSSTGTPSTPNAAQSVGNQTPQHHGLGTLTPGAVGGVLGQFAIGKS</sequence>
<evidence type="ECO:0000256" key="12">
    <source>
        <dbReference type="ARBA" id="ARBA00023015"/>
    </source>
</evidence>
<protein>
    <recommendedName>
        <fullName evidence="5">poly(A)-specific ribonuclease</fullName>
        <ecNumber evidence="5">3.1.13.4</ecNumber>
    </recommendedName>
</protein>
<evidence type="ECO:0000256" key="15">
    <source>
        <dbReference type="SAM" id="MobiDB-lite"/>
    </source>
</evidence>
<dbReference type="VEuPathDB" id="FungiDB:P170DRAFT_370083"/>
<dbReference type="InterPro" id="IPR039637">
    <property type="entry name" value="CNOT7/CNOT8/Pop2"/>
</dbReference>
<dbReference type="Gene3D" id="3.30.420.10">
    <property type="entry name" value="Ribonuclease H-like superfamily/Ribonuclease H"/>
    <property type="match status" value="1"/>
</dbReference>
<reference evidence="16 17" key="1">
    <citation type="submission" date="2016-12" db="EMBL/GenBank/DDBJ databases">
        <title>The genomes of Aspergillus section Nigri reveals drivers in fungal speciation.</title>
        <authorList>
            <consortium name="DOE Joint Genome Institute"/>
            <person name="Vesth T.C."/>
            <person name="Nybo J."/>
            <person name="Theobald S."/>
            <person name="Brandl J."/>
            <person name="Frisvad J.C."/>
            <person name="Nielsen K.F."/>
            <person name="Lyhne E.K."/>
            <person name="Kogle M.E."/>
            <person name="Kuo A."/>
            <person name="Riley R."/>
            <person name="Clum A."/>
            <person name="Nolan M."/>
            <person name="Lipzen A."/>
            <person name="Salamov A."/>
            <person name="Henrissat B."/>
            <person name="Wiebenga A."/>
            <person name="De Vries R.P."/>
            <person name="Grigoriev I.V."/>
            <person name="Mortensen U.H."/>
            <person name="Andersen M.R."/>
            <person name="Baker S.E."/>
        </authorList>
    </citation>
    <scope>NUCLEOTIDE SEQUENCE [LARGE SCALE GENOMIC DNA]</scope>
    <source>
        <strain evidence="16 17">IBT 23096</strain>
    </source>
</reference>
<feature type="region of interest" description="Disordered" evidence="15">
    <location>
        <begin position="21"/>
        <end position="62"/>
    </location>
</feature>
<dbReference type="FunFam" id="3.30.420.10:FF:000056">
    <property type="entry name" value="CCR4-NOT core complex subunit Caf1"/>
    <property type="match status" value="1"/>
</dbReference>
<accession>A0A2I2FRK8</accession>
<dbReference type="AlphaFoldDB" id="A0A2I2FRK8"/>
<dbReference type="GO" id="GO:0003723">
    <property type="term" value="F:RNA binding"/>
    <property type="evidence" value="ECO:0007669"/>
    <property type="project" value="UniProtKB-KW"/>
</dbReference>
<keyword evidence="9" id="KW-0378">Hydrolase</keyword>
<feature type="compositionally biased region" description="Low complexity" evidence="15">
    <location>
        <begin position="21"/>
        <end position="38"/>
    </location>
</feature>
<evidence type="ECO:0000256" key="7">
    <source>
        <dbReference type="ARBA" id="ARBA00022722"/>
    </source>
</evidence>
<dbReference type="GO" id="GO:0046872">
    <property type="term" value="F:metal ion binding"/>
    <property type="evidence" value="ECO:0007669"/>
    <property type="project" value="UniProtKB-KW"/>
</dbReference>
<evidence type="ECO:0000313" key="17">
    <source>
        <dbReference type="Proteomes" id="UP000234275"/>
    </source>
</evidence>
<comment type="subcellular location">
    <subcellularLocation>
        <location evidence="3">Cytoplasm</location>
    </subcellularLocation>
    <subcellularLocation>
        <location evidence="2">Nucleus</location>
    </subcellularLocation>
</comment>
<keyword evidence="17" id="KW-1185">Reference proteome</keyword>
<keyword evidence="6" id="KW-0963">Cytoplasm</keyword>
<evidence type="ECO:0000256" key="9">
    <source>
        <dbReference type="ARBA" id="ARBA00022801"/>
    </source>
</evidence>
<evidence type="ECO:0000256" key="5">
    <source>
        <dbReference type="ARBA" id="ARBA00012161"/>
    </source>
</evidence>
<evidence type="ECO:0000313" key="16">
    <source>
        <dbReference type="EMBL" id="PLB43247.1"/>
    </source>
</evidence>
<dbReference type="SUPFAM" id="SSF53098">
    <property type="entry name" value="Ribonuclease H-like"/>
    <property type="match status" value="1"/>
</dbReference>
<dbReference type="STRING" id="1392250.A0A2I2FRK8"/>
<comment type="catalytic activity">
    <reaction evidence="1">
        <text>Exonucleolytic cleavage of poly(A) to 5'-AMP.</text>
        <dbReference type="EC" id="3.1.13.4"/>
    </reaction>
</comment>
<organism evidence="16 17">
    <name type="scientific">Aspergillus steynii IBT 23096</name>
    <dbReference type="NCBI Taxonomy" id="1392250"/>
    <lineage>
        <taxon>Eukaryota</taxon>
        <taxon>Fungi</taxon>
        <taxon>Dikarya</taxon>
        <taxon>Ascomycota</taxon>
        <taxon>Pezizomycotina</taxon>
        <taxon>Eurotiomycetes</taxon>
        <taxon>Eurotiomycetidae</taxon>
        <taxon>Eurotiales</taxon>
        <taxon>Aspergillaceae</taxon>
        <taxon>Aspergillus</taxon>
        <taxon>Aspergillus subgen. Circumdati</taxon>
    </lineage>
</organism>
<evidence type="ECO:0000256" key="10">
    <source>
        <dbReference type="ARBA" id="ARBA00022839"/>
    </source>
</evidence>
<comment type="similarity">
    <text evidence="4">Belongs to the CAF1 family.</text>
</comment>
<dbReference type="RefSeq" id="XP_024698549.1">
    <property type="nucleotide sequence ID" value="XM_024844941.1"/>
</dbReference>
<evidence type="ECO:0000256" key="2">
    <source>
        <dbReference type="ARBA" id="ARBA00004123"/>
    </source>
</evidence>
<dbReference type="InterPro" id="IPR012337">
    <property type="entry name" value="RNaseH-like_sf"/>
</dbReference>
<keyword evidence="7" id="KW-0540">Nuclease</keyword>
<dbReference type="EMBL" id="MSFO01000011">
    <property type="protein sequence ID" value="PLB43247.1"/>
    <property type="molecule type" value="Genomic_DNA"/>
</dbReference>
<keyword evidence="13" id="KW-0804">Transcription</keyword>
<keyword evidence="14" id="KW-0539">Nucleus</keyword>
<keyword evidence="11" id="KW-0694">RNA-binding</keyword>
<evidence type="ECO:0000256" key="13">
    <source>
        <dbReference type="ARBA" id="ARBA00023163"/>
    </source>
</evidence>
<dbReference type="EC" id="3.1.13.4" evidence="5"/>
<dbReference type="GeneID" id="36552641"/>
<keyword evidence="12" id="KW-0805">Transcription regulation</keyword>
<dbReference type="GO" id="GO:0030014">
    <property type="term" value="C:CCR4-NOT complex"/>
    <property type="evidence" value="ECO:0007669"/>
    <property type="project" value="InterPro"/>
</dbReference>
<dbReference type="GO" id="GO:0005634">
    <property type="term" value="C:nucleus"/>
    <property type="evidence" value="ECO:0007669"/>
    <property type="project" value="UniProtKB-SubCell"/>
</dbReference>
<keyword evidence="8" id="KW-0479">Metal-binding</keyword>
<gene>
    <name evidence="16" type="ORF">P170DRAFT_370083</name>
</gene>
<dbReference type="PANTHER" id="PTHR10797">
    <property type="entry name" value="CCR4-NOT TRANSCRIPTION COMPLEX SUBUNIT"/>
    <property type="match status" value="1"/>
</dbReference>
<comment type="caution">
    <text evidence="16">The sequence shown here is derived from an EMBL/GenBank/DDBJ whole genome shotgun (WGS) entry which is preliminary data.</text>
</comment>
<keyword evidence="10" id="KW-0269">Exonuclease</keyword>
<name>A0A2I2FRK8_9EURO</name>
<dbReference type="Pfam" id="PF04857">
    <property type="entry name" value="CAF1"/>
    <property type="match status" value="2"/>
</dbReference>
<evidence type="ECO:0000256" key="3">
    <source>
        <dbReference type="ARBA" id="ARBA00004496"/>
    </source>
</evidence>
<evidence type="ECO:0000256" key="11">
    <source>
        <dbReference type="ARBA" id="ARBA00022884"/>
    </source>
</evidence>